<reference evidence="2 3" key="1">
    <citation type="submission" date="2015-02" db="EMBL/GenBank/DDBJ databases">
        <title>Genome Sequencing of Rickettsiales.</title>
        <authorList>
            <person name="Daugherty S.C."/>
            <person name="Su Q."/>
            <person name="Abolude K."/>
            <person name="Beier-Sexton M."/>
            <person name="Carlyon J.A."/>
            <person name="Carter R."/>
            <person name="Day N.P."/>
            <person name="Dumler S.J."/>
            <person name="Dyachenko V."/>
            <person name="Godinez A."/>
            <person name="Kurtti T.J."/>
            <person name="Lichay M."/>
            <person name="Mullins K.E."/>
            <person name="Ott S."/>
            <person name="Pappas-Brown V."/>
            <person name="Paris D.H."/>
            <person name="Patel P."/>
            <person name="Richards A.L."/>
            <person name="Sadzewicz L."/>
            <person name="Sears K."/>
            <person name="Seidman D."/>
            <person name="Sengamalay N."/>
            <person name="Stenos J."/>
            <person name="Tallon L.J."/>
            <person name="Vincent G."/>
            <person name="Fraser C.M."/>
            <person name="Munderloh U."/>
            <person name="Dunning-Hotopp J.C."/>
        </authorList>
    </citation>
    <scope>NUCLEOTIDE SEQUENCE [LARGE SCALE GENOMIC DNA]</scope>
    <source>
        <strain evidence="2 3">RAC413</strain>
    </source>
</reference>
<dbReference type="EMBL" id="LANX01000001">
    <property type="protein sequence ID" value="KJV69502.1"/>
    <property type="molecule type" value="Genomic_DNA"/>
</dbReference>
<comment type="caution">
    <text evidence="2">The sequence shown here is derived from an EMBL/GenBank/DDBJ whole genome shotgun (WGS) entry which is preliminary data.</text>
</comment>
<sequence length="37" mass="4581">MKNLKMLLWGKFYQMIYAFLQCVIEIILLSYFTIIKY</sequence>
<accession>A0A0F3NP68</accession>
<keyword evidence="3" id="KW-1185">Reference proteome</keyword>
<name>A0A0F3NP68_9RICK</name>
<keyword evidence="1" id="KW-0472">Membrane</keyword>
<dbReference type="AlphaFoldDB" id="A0A0F3NP68"/>
<gene>
    <name evidence="2" type="ORF">NLO413_0895</name>
</gene>
<feature type="transmembrane region" description="Helical" evidence="1">
    <location>
        <begin position="12"/>
        <end position="34"/>
    </location>
</feature>
<evidence type="ECO:0000256" key="1">
    <source>
        <dbReference type="SAM" id="Phobius"/>
    </source>
</evidence>
<keyword evidence="1" id="KW-1133">Transmembrane helix</keyword>
<evidence type="ECO:0000313" key="3">
    <source>
        <dbReference type="Proteomes" id="UP000033562"/>
    </source>
</evidence>
<proteinExistence type="predicted"/>
<dbReference type="Proteomes" id="UP000033562">
    <property type="component" value="Unassembled WGS sequence"/>
</dbReference>
<keyword evidence="1" id="KW-0812">Transmembrane</keyword>
<evidence type="ECO:0000313" key="2">
    <source>
        <dbReference type="EMBL" id="KJV69502.1"/>
    </source>
</evidence>
<protein>
    <submittedName>
        <fullName evidence="2">Putative membrane protein</fullName>
    </submittedName>
</protein>
<organism evidence="2 3">
    <name type="scientific">Candidatus Neoehrlichia procyonis str. RAC413</name>
    <dbReference type="NCBI Taxonomy" id="1359163"/>
    <lineage>
        <taxon>Bacteria</taxon>
        <taxon>Pseudomonadati</taxon>
        <taxon>Pseudomonadota</taxon>
        <taxon>Alphaproteobacteria</taxon>
        <taxon>Rickettsiales</taxon>
        <taxon>Anaplasmataceae</taxon>
        <taxon>Candidatus Neoehrlichia</taxon>
    </lineage>
</organism>